<organism evidence="1 2">
    <name type="scientific">Thalassospira profundimaris</name>
    <dbReference type="NCBI Taxonomy" id="502049"/>
    <lineage>
        <taxon>Bacteria</taxon>
        <taxon>Pseudomonadati</taxon>
        <taxon>Pseudomonadota</taxon>
        <taxon>Alphaproteobacteria</taxon>
        <taxon>Rhodospirillales</taxon>
        <taxon>Thalassospiraceae</taxon>
        <taxon>Thalassospira</taxon>
    </lineage>
</organism>
<dbReference type="AlphaFoldDB" id="A0A367W229"/>
<dbReference type="EMBL" id="JPWF01000011">
    <property type="protein sequence ID" value="RCK33837.1"/>
    <property type="molecule type" value="Genomic_DNA"/>
</dbReference>
<dbReference type="Proteomes" id="UP000253226">
    <property type="component" value="Unassembled WGS sequence"/>
</dbReference>
<gene>
    <name evidence="1" type="ORF">TH19_16650</name>
</gene>
<comment type="caution">
    <text evidence="1">The sequence shown here is derived from an EMBL/GenBank/DDBJ whole genome shotgun (WGS) entry which is preliminary data.</text>
</comment>
<sequence length="61" mass="6806">MPLMSLMVWLGQDKAFVGNNDLRGFWQFASGLNQIWGFGAGDLPPVSVYDEISFHECGAKR</sequence>
<evidence type="ECO:0000313" key="1">
    <source>
        <dbReference type="EMBL" id="RCK33837.1"/>
    </source>
</evidence>
<evidence type="ECO:0000313" key="2">
    <source>
        <dbReference type="Proteomes" id="UP000253226"/>
    </source>
</evidence>
<accession>A0A367W229</accession>
<protein>
    <submittedName>
        <fullName evidence="1">Uncharacterized protein</fullName>
    </submittedName>
</protein>
<name>A0A367W229_9PROT</name>
<reference evidence="1 2" key="1">
    <citation type="submission" date="2014-07" db="EMBL/GenBank/DDBJ databases">
        <title>Draft genome sequence of Thalassospira profundimaris 35.</title>
        <authorList>
            <person name="Lai Q."/>
            <person name="Shao Z."/>
        </authorList>
    </citation>
    <scope>NUCLEOTIDE SEQUENCE [LARGE SCALE GENOMIC DNA]</scope>
    <source>
        <strain evidence="1 2">35</strain>
    </source>
</reference>
<proteinExistence type="predicted"/>